<sequence length="144" mass="15789">MNDFNQRVIAEFRANHGRVVRAAGFGSSLVVLHTVGARSGEERINPALARRDGDDWLIAASAAGARQHPAWFVNLRAHPDTTIETGAGTVAVTAEELAGEEYADAWRGFVAQSPAFAAYQECADRRRIPVVRLRRRNSPGRLPR</sequence>
<accession>A0ABP6SSW0</accession>
<gene>
    <name evidence="3" type="ORF">GCM10020369_12920</name>
</gene>
<proteinExistence type="inferred from homology"/>
<dbReference type="PANTHER" id="PTHR39428:SF1">
    <property type="entry name" value="F420H(2)-DEPENDENT QUINONE REDUCTASE RV1261C"/>
    <property type="match status" value="1"/>
</dbReference>
<keyword evidence="4" id="KW-1185">Reference proteome</keyword>
<dbReference type="Pfam" id="PF04075">
    <property type="entry name" value="F420H2_quin_red"/>
    <property type="match status" value="1"/>
</dbReference>
<dbReference type="PANTHER" id="PTHR39428">
    <property type="entry name" value="F420H(2)-DEPENDENT QUINONE REDUCTASE RV1261C"/>
    <property type="match status" value="1"/>
</dbReference>
<name>A0ABP6SSW0_9ACTN</name>
<reference evidence="4" key="1">
    <citation type="journal article" date="2019" name="Int. J. Syst. Evol. Microbiol.">
        <title>The Global Catalogue of Microorganisms (GCM) 10K type strain sequencing project: providing services to taxonomists for standard genome sequencing and annotation.</title>
        <authorList>
            <consortium name="The Broad Institute Genomics Platform"/>
            <consortium name="The Broad Institute Genome Sequencing Center for Infectious Disease"/>
            <person name="Wu L."/>
            <person name="Ma J."/>
        </authorList>
    </citation>
    <scope>NUCLEOTIDE SEQUENCE [LARGE SCALE GENOMIC DNA]</scope>
    <source>
        <strain evidence="4">JCM 9458</strain>
    </source>
</reference>
<dbReference type="EMBL" id="BAAAYN010000006">
    <property type="protein sequence ID" value="GAA3384178.1"/>
    <property type="molecule type" value="Genomic_DNA"/>
</dbReference>
<evidence type="ECO:0000256" key="2">
    <source>
        <dbReference type="ARBA" id="ARBA00049106"/>
    </source>
</evidence>
<dbReference type="Gene3D" id="2.30.110.10">
    <property type="entry name" value="Electron Transport, Fmn-binding Protein, Chain A"/>
    <property type="match status" value="1"/>
</dbReference>
<dbReference type="InterPro" id="IPR012349">
    <property type="entry name" value="Split_barrel_FMN-bd"/>
</dbReference>
<comment type="caution">
    <text evidence="3">The sequence shown here is derived from an EMBL/GenBank/DDBJ whole genome shotgun (WGS) entry which is preliminary data.</text>
</comment>
<comment type="similarity">
    <text evidence="1">Belongs to the F420H(2)-dependent quinone reductase family.</text>
</comment>
<protein>
    <submittedName>
        <fullName evidence="3">Nitroreductase family deazaflavin-dependent oxidoreductase</fullName>
    </submittedName>
</protein>
<comment type="catalytic activity">
    <reaction evidence="2">
        <text>oxidized coenzyme F420-(gamma-L-Glu)(n) + a quinol + H(+) = reduced coenzyme F420-(gamma-L-Glu)(n) + a quinone</text>
        <dbReference type="Rhea" id="RHEA:39663"/>
        <dbReference type="Rhea" id="RHEA-COMP:12939"/>
        <dbReference type="Rhea" id="RHEA-COMP:14378"/>
        <dbReference type="ChEBI" id="CHEBI:15378"/>
        <dbReference type="ChEBI" id="CHEBI:24646"/>
        <dbReference type="ChEBI" id="CHEBI:132124"/>
        <dbReference type="ChEBI" id="CHEBI:133980"/>
        <dbReference type="ChEBI" id="CHEBI:139511"/>
    </reaction>
</comment>
<dbReference type="RefSeq" id="WP_345727036.1">
    <property type="nucleotide sequence ID" value="NZ_BAAAYN010000006.1"/>
</dbReference>
<evidence type="ECO:0000313" key="4">
    <source>
        <dbReference type="Proteomes" id="UP001501676"/>
    </source>
</evidence>
<evidence type="ECO:0000313" key="3">
    <source>
        <dbReference type="EMBL" id="GAA3384178.1"/>
    </source>
</evidence>
<evidence type="ECO:0000256" key="1">
    <source>
        <dbReference type="ARBA" id="ARBA00008710"/>
    </source>
</evidence>
<dbReference type="Proteomes" id="UP001501676">
    <property type="component" value="Unassembled WGS sequence"/>
</dbReference>
<organism evidence="3 4">
    <name type="scientific">Cryptosporangium minutisporangium</name>
    <dbReference type="NCBI Taxonomy" id="113569"/>
    <lineage>
        <taxon>Bacteria</taxon>
        <taxon>Bacillati</taxon>
        <taxon>Actinomycetota</taxon>
        <taxon>Actinomycetes</taxon>
        <taxon>Cryptosporangiales</taxon>
        <taxon>Cryptosporangiaceae</taxon>
        <taxon>Cryptosporangium</taxon>
    </lineage>
</organism>
<dbReference type="NCBIfam" id="TIGR00026">
    <property type="entry name" value="hi_GC_TIGR00026"/>
    <property type="match status" value="1"/>
</dbReference>
<dbReference type="InterPro" id="IPR004378">
    <property type="entry name" value="F420H2_quin_Rdtase"/>
</dbReference>